<dbReference type="InterPro" id="IPR029044">
    <property type="entry name" value="Nucleotide-diphossugar_trans"/>
</dbReference>
<evidence type="ECO:0000313" key="4">
    <source>
        <dbReference type="Proteomes" id="UP000199308"/>
    </source>
</evidence>
<protein>
    <submittedName>
        <fullName evidence="3">Molybdenum cofactor cytidylyltransferase</fullName>
    </submittedName>
</protein>
<organism evidence="3 4">
    <name type="scientific">Thalassotalea agarivorans</name>
    <name type="common">Thalassomonas agarivorans</name>
    <dbReference type="NCBI Taxonomy" id="349064"/>
    <lineage>
        <taxon>Bacteria</taxon>
        <taxon>Pseudomonadati</taxon>
        <taxon>Pseudomonadota</taxon>
        <taxon>Gammaproteobacteria</taxon>
        <taxon>Alteromonadales</taxon>
        <taxon>Colwelliaceae</taxon>
        <taxon>Thalassotalea</taxon>
    </lineage>
</organism>
<dbReference type="Pfam" id="PF12804">
    <property type="entry name" value="NTP_transf_3"/>
    <property type="match status" value="1"/>
</dbReference>
<reference evidence="3 4" key="1">
    <citation type="submission" date="2016-10" db="EMBL/GenBank/DDBJ databases">
        <authorList>
            <person name="de Groot N.N."/>
        </authorList>
    </citation>
    <scope>NUCLEOTIDE SEQUENCE [LARGE SCALE GENOMIC DNA]</scope>
    <source>
        <strain evidence="3 4">DSM 19706</strain>
    </source>
</reference>
<dbReference type="GO" id="GO:0016779">
    <property type="term" value="F:nucleotidyltransferase activity"/>
    <property type="evidence" value="ECO:0007669"/>
    <property type="project" value="UniProtKB-KW"/>
</dbReference>
<proteinExistence type="predicted"/>
<dbReference type="EMBL" id="FOHK01000002">
    <property type="protein sequence ID" value="SES80655.1"/>
    <property type="molecule type" value="Genomic_DNA"/>
</dbReference>
<name>A0A1H9ZGL8_THASX</name>
<dbReference type="STRING" id="349064.SAMN05660429_00440"/>
<evidence type="ECO:0000313" key="3">
    <source>
        <dbReference type="EMBL" id="SES80655.1"/>
    </source>
</evidence>
<evidence type="ECO:0000259" key="2">
    <source>
        <dbReference type="Pfam" id="PF12804"/>
    </source>
</evidence>
<dbReference type="Gene3D" id="3.90.550.10">
    <property type="entry name" value="Spore Coat Polysaccharide Biosynthesis Protein SpsA, Chain A"/>
    <property type="match status" value="1"/>
</dbReference>
<accession>A0A1H9ZGL8</accession>
<dbReference type="OrthoDB" id="5298023at2"/>
<keyword evidence="3" id="KW-0808">Transferase</keyword>
<dbReference type="AlphaFoldDB" id="A0A1H9ZGL8"/>
<keyword evidence="3" id="KW-0548">Nucleotidyltransferase</keyword>
<dbReference type="Proteomes" id="UP000199308">
    <property type="component" value="Unassembled WGS sequence"/>
</dbReference>
<evidence type="ECO:0000256" key="1">
    <source>
        <dbReference type="ARBA" id="ARBA00022842"/>
    </source>
</evidence>
<keyword evidence="1" id="KW-0460">Magnesium</keyword>
<feature type="domain" description="MobA-like NTP transferase" evidence="2">
    <location>
        <begin position="6"/>
        <end position="169"/>
    </location>
</feature>
<dbReference type="RefSeq" id="WP_093327324.1">
    <property type="nucleotide sequence ID" value="NZ_AP027363.1"/>
</dbReference>
<dbReference type="CDD" id="cd04182">
    <property type="entry name" value="GT_2_like_f"/>
    <property type="match status" value="1"/>
</dbReference>
<keyword evidence="4" id="KW-1185">Reference proteome</keyword>
<dbReference type="InterPro" id="IPR025877">
    <property type="entry name" value="MobA-like_NTP_Trfase"/>
</dbReference>
<dbReference type="PANTHER" id="PTHR43777">
    <property type="entry name" value="MOLYBDENUM COFACTOR CYTIDYLYLTRANSFERASE"/>
    <property type="match status" value="1"/>
</dbReference>
<dbReference type="PANTHER" id="PTHR43777:SF1">
    <property type="entry name" value="MOLYBDENUM COFACTOR CYTIDYLYLTRANSFERASE"/>
    <property type="match status" value="1"/>
</dbReference>
<sequence>MHIHLILLAAGASKRLGQPKQLIDIGNKALIVYQIEKLIAAKRNVQAQVSISCVLGANHELCQPHITDLAVDVVINQAWQQGMSTSLQCGIKHAPKADAYGIVLVDQYALKSAQIEALIKAYVEQPEHIHLAASGEQFSPPAIFSNSFIKHFASATGDKGAKPVLYQLKDLLALHQMPEAFIDLDTKQQLKQLEQFKAKEGRS</sequence>
<dbReference type="SUPFAM" id="SSF53448">
    <property type="entry name" value="Nucleotide-diphospho-sugar transferases"/>
    <property type="match status" value="1"/>
</dbReference>
<gene>
    <name evidence="3" type="ORF">SAMN05660429_00440</name>
</gene>